<dbReference type="Proteomes" id="UP001187192">
    <property type="component" value="Unassembled WGS sequence"/>
</dbReference>
<feature type="region of interest" description="Disordered" evidence="1">
    <location>
        <begin position="99"/>
        <end position="134"/>
    </location>
</feature>
<proteinExistence type="predicted"/>
<dbReference type="AlphaFoldDB" id="A0AA88D9F5"/>
<organism evidence="2 3">
    <name type="scientific">Ficus carica</name>
    <name type="common">Common fig</name>
    <dbReference type="NCBI Taxonomy" id="3494"/>
    <lineage>
        <taxon>Eukaryota</taxon>
        <taxon>Viridiplantae</taxon>
        <taxon>Streptophyta</taxon>
        <taxon>Embryophyta</taxon>
        <taxon>Tracheophyta</taxon>
        <taxon>Spermatophyta</taxon>
        <taxon>Magnoliopsida</taxon>
        <taxon>eudicotyledons</taxon>
        <taxon>Gunneridae</taxon>
        <taxon>Pentapetalae</taxon>
        <taxon>rosids</taxon>
        <taxon>fabids</taxon>
        <taxon>Rosales</taxon>
        <taxon>Moraceae</taxon>
        <taxon>Ficeae</taxon>
        <taxon>Ficus</taxon>
    </lineage>
</organism>
<protein>
    <submittedName>
        <fullName evidence="2">Uncharacterized protein</fullName>
    </submittedName>
</protein>
<dbReference type="EMBL" id="BTGU01000031">
    <property type="protein sequence ID" value="GMN49465.1"/>
    <property type="molecule type" value="Genomic_DNA"/>
</dbReference>
<evidence type="ECO:0000313" key="2">
    <source>
        <dbReference type="EMBL" id="GMN49465.1"/>
    </source>
</evidence>
<feature type="region of interest" description="Disordered" evidence="1">
    <location>
        <begin position="1"/>
        <end position="43"/>
    </location>
</feature>
<gene>
    <name evidence="2" type="ORF">TIFTF001_018638</name>
</gene>
<sequence>MSEQHTNSENDNLSGEVDITGILSINSSDTTDRTSDDLSDVSDVTTPSRLVVPTSQHGKVLVSEGKFYSRTDEHVWSRINLRRGVQELKKHSTSWGAFSIPPTWSQPTNAGQQHSRLPNSGHGDGGPGRGPSRVHGGFFHLSGHPSISGITMGRIPDPKQHRDGCPRELPFRVFQNLYRMKTAPLSTELYYFQGGRWLSSQLDYAQVPSRECVLITAEGDIYPHDRPRQGKPEEVTVAARMPDPIVHYCARTVSSSSSPRAWGSRIANKGVKGVIRTEHGQAGTMGDEATR</sequence>
<comment type="caution">
    <text evidence="2">The sequence shown here is derived from an EMBL/GenBank/DDBJ whole genome shotgun (WGS) entry which is preliminary data.</text>
</comment>
<feature type="compositionally biased region" description="Polar residues" evidence="1">
    <location>
        <begin position="102"/>
        <end position="118"/>
    </location>
</feature>
<reference evidence="2" key="1">
    <citation type="submission" date="2023-07" db="EMBL/GenBank/DDBJ databases">
        <title>draft genome sequence of fig (Ficus carica).</title>
        <authorList>
            <person name="Takahashi T."/>
            <person name="Nishimura K."/>
        </authorList>
    </citation>
    <scope>NUCLEOTIDE SEQUENCE</scope>
</reference>
<evidence type="ECO:0000256" key="1">
    <source>
        <dbReference type="SAM" id="MobiDB-lite"/>
    </source>
</evidence>
<evidence type="ECO:0000313" key="3">
    <source>
        <dbReference type="Proteomes" id="UP001187192"/>
    </source>
</evidence>
<keyword evidence="3" id="KW-1185">Reference proteome</keyword>
<accession>A0AA88D9F5</accession>
<name>A0AA88D9F5_FICCA</name>
<feature type="compositionally biased region" description="Polar residues" evidence="1">
    <location>
        <begin position="1"/>
        <end position="13"/>
    </location>
</feature>